<name>A0A2W7MMY6_9BACI</name>
<sequence length="157" mass="17733">MPYLTIKEEELQGKVAFAFARKADELFGDVEEDDKGKVLNNGQKTGGLNAVYLGLLQFEPTAIIQFWQCALAHQKKQPSAAIIEEAIELRAENGEDEEDLFKEAYQAIDTAGFFRKKLGMFWKGTEMMPETGKTDEEKEQNKMAYDVIMEAKKALEA</sequence>
<proteinExistence type="predicted"/>
<dbReference type="OrthoDB" id="2417900at2"/>
<comment type="caution">
    <text evidence="1">The sequence shown here is derived from an EMBL/GenBank/DDBJ whole genome shotgun (WGS) entry which is preliminary data.</text>
</comment>
<dbReference type="AlphaFoldDB" id="A0A2W7MMY6"/>
<protein>
    <submittedName>
        <fullName evidence="1">Tail assembly chaperone</fullName>
    </submittedName>
</protein>
<evidence type="ECO:0000313" key="2">
    <source>
        <dbReference type="Proteomes" id="UP000248646"/>
    </source>
</evidence>
<evidence type="ECO:0000313" key="1">
    <source>
        <dbReference type="EMBL" id="PZX07898.1"/>
    </source>
</evidence>
<keyword evidence="2" id="KW-1185">Reference proteome</keyword>
<accession>A0A2W7MMY6</accession>
<dbReference type="Proteomes" id="UP000248646">
    <property type="component" value="Unassembled WGS sequence"/>
</dbReference>
<dbReference type="Pfam" id="PF12363">
    <property type="entry name" value="Phage_TAC_12"/>
    <property type="match status" value="1"/>
</dbReference>
<dbReference type="RefSeq" id="WP_111438510.1">
    <property type="nucleotide sequence ID" value="NZ_QKZI01000001.1"/>
</dbReference>
<dbReference type="EMBL" id="QKZI01000001">
    <property type="protein sequence ID" value="PZX07898.1"/>
    <property type="molecule type" value="Genomic_DNA"/>
</dbReference>
<gene>
    <name evidence="1" type="ORF">C7437_1011020</name>
</gene>
<organism evidence="1 2">
    <name type="scientific">Psychrobacillus insolitus</name>
    <dbReference type="NCBI Taxonomy" id="1461"/>
    <lineage>
        <taxon>Bacteria</taxon>
        <taxon>Bacillati</taxon>
        <taxon>Bacillota</taxon>
        <taxon>Bacilli</taxon>
        <taxon>Bacillales</taxon>
        <taxon>Bacillaceae</taxon>
        <taxon>Psychrobacillus</taxon>
    </lineage>
</organism>
<reference evidence="1 2" key="1">
    <citation type="submission" date="2018-06" db="EMBL/GenBank/DDBJ databases">
        <title>Genomic Encyclopedia of Type Strains, Phase IV (KMG-IV): sequencing the most valuable type-strain genomes for metagenomic binning, comparative biology and taxonomic classification.</title>
        <authorList>
            <person name="Goeker M."/>
        </authorList>
    </citation>
    <scope>NUCLEOTIDE SEQUENCE [LARGE SCALE GENOMIC DNA]</scope>
    <source>
        <strain evidence="1 2">DSM 5</strain>
    </source>
</reference>
<dbReference type="InterPro" id="IPR024410">
    <property type="entry name" value="Phage_TAC_12"/>
</dbReference>